<evidence type="ECO:0000256" key="4">
    <source>
        <dbReference type="ARBA" id="ARBA00022478"/>
    </source>
</evidence>
<keyword evidence="6" id="KW-0548">Nucleotidyltransferase</keyword>
<dbReference type="GO" id="GO:0006390">
    <property type="term" value="P:mitochondrial transcription"/>
    <property type="evidence" value="ECO:0007669"/>
    <property type="project" value="TreeGrafter"/>
</dbReference>
<comment type="function">
    <text evidence="1">DNA-dependent RNA polymerase catalyzes the transcription of DNA into RNA using the four ribonucleoside triphosphates as substrates.</text>
</comment>
<dbReference type="EC" id="2.7.7.6" evidence="3"/>
<dbReference type="PANTHER" id="PTHR10102">
    <property type="entry name" value="DNA-DIRECTED RNA POLYMERASE, MITOCHONDRIAL"/>
    <property type="match status" value="1"/>
</dbReference>
<evidence type="ECO:0000256" key="2">
    <source>
        <dbReference type="ARBA" id="ARBA00009493"/>
    </source>
</evidence>
<sequence>MQHVMGLQHLSSMINDIGLAKRVNIYKSSDNDIPEDIYSTMITFIKAKISKSIENSNNYFNLSKINIDRKFIKRGIMTISYGVTKDGIKSQLISDFFNLTDVVENKKRLFTLDKKYINPDIEYTVYFNIESIRELSGIIHSVLYEQHVNLEVFVKYLKNINKFLHKLKLDIGVVWKTPSGLIIEQKYIKTEPYTYKTMISHRTKSITLSKPTNLVDIKQQNQSIVPNIVHSMDASNISILINNLIKNNHNIDISTIHDSFSSQANNIELLSYEVKVAFLHIYKDQNFINEFHDFILEYISKLGYSIDENNVCIGLGKKISIPEKPYFKIDYDIKECVLNSKYLIG</sequence>
<dbReference type="SUPFAM" id="SSF56672">
    <property type="entry name" value="DNA/RNA polymerases"/>
    <property type="match status" value="1"/>
</dbReference>
<keyword evidence="4" id="KW-0240">DNA-directed RNA polymerase</keyword>
<feature type="domain" description="DNA-directed RNA polymerase C-terminal" evidence="9">
    <location>
        <begin position="6"/>
        <end position="300"/>
    </location>
</feature>
<keyword evidence="7" id="KW-0804">Transcription</keyword>
<gene>
    <name evidence="10" type="primary">orf345</name>
</gene>
<dbReference type="Gene3D" id="1.10.150.20">
    <property type="entry name" value="5' to 3' exonuclease, C-terminal subdomain"/>
    <property type="match status" value="1"/>
</dbReference>
<keyword evidence="5" id="KW-0808">Transferase</keyword>
<dbReference type="GO" id="GO:0034245">
    <property type="term" value="C:mitochondrial DNA-directed RNA polymerase complex"/>
    <property type="evidence" value="ECO:0007669"/>
    <property type="project" value="TreeGrafter"/>
</dbReference>
<dbReference type="GO" id="GO:0003677">
    <property type="term" value="F:DNA binding"/>
    <property type="evidence" value="ECO:0007669"/>
    <property type="project" value="InterPro"/>
</dbReference>
<comment type="similarity">
    <text evidence="2">Belongs to the phage and mitochondrial RNA polymerase family.</text>
</comment>
<evidence type="ECO:0000256" key="7">
    <source>
        <dbReference type="ARBA" id="ARBA00023163"/>
    </source>
</evidence>
<dbReference type="InterPro" id="IPR046950">
    <property type="entry name" value="DNA-dir_Rpol_C_phage-type"/>
</dbReference>
<dbReference type="InterPro" id="IPR002092">
    <property type="entry name" value="DNA-dir_Rpol_phage-type"/>
</dbReference>
<accession>A0A482EC45</accession>
<reference evidence="10" key="1">
    <citation type="submission" date="2019-03" db="EMBL/GenBank/DDBJ databases">
        <authorList>
            <person name="Zhang Y.Q."/>
        </authorList>
    </citation>
    <scope>NUCLEOTIDE SEQUENCE</scope>
    <source>
        <strain evidence="10">YMF1.03753</strain>
    </source>
</reference>
<organism evidence="10">
    <name type="scientific">Arthrobotrys musiformis</name>
    <dbReference type="NCBI Taxonomy" id="47236"/>
    <lineage>
        <taxon>Eukaryota</taxon>
        <taxon>Fungi</taxon>
        <taxon>Dikarya</taxon>
        <taxon>Ascomycota</taxon>
        <taxon>Pezizomycotina</taxon>
        <taxon>Orbiliomycetes</taxon>
        <taxon>Orbiliales</taxon>
        <taxon>Orbiliaceae</taxon>
        <taxon>Arthrobotrys</taxon>
    </lineage>
</organism>
<keyword evidence="10" id="KW-0496">Mitochondrion</keyword>
<evidence type="ECO:0000256" key="6">
    <source>
        <dbReference type="ARBA" id="ARBA00022695"/>
    </source>
</evidence>
<evidence type="ECO:0000313" key="10">
    <source>
        <dbReference type="EMBL" id="QBM31615.1"/>
    </source>
</evidence>
<dbReference type="Pfam" id="PF00940">
    <property type="entry name" value="RNA_pol"/>
    <property type="match status" value="1"/>
</dbReference>
<dbReference type="AlphaFoldDB" id="A0A482EC45"/>
<dbReference type="GO" id="GO:0003899">
    <property type="term" value="F:DNA-directed RNA polymerase activity"/>
    <property type="evidence" value="ECO:0007669"/>
    <property type="project" value="UniProtKB-EC"/>
</dbReference>
<protein>
    <recommendedName>
        <fullName evidence="3">DNA-directed RNA polymerase</fullName>
        <ecNumber evidence="3">2.7.7.6</ecNumber>
    </recommendedName>
</protein>
<dbReference type="EMBL" id="MK633967">
    <property type="protein sequence ID" value="QBM31615.1"/>
    <property type="molecule type" value="Genomic_DNA"/>
</dbReference>
<evidence type="ECO:0000256" key="1">
    <source>
        <dbReference type="ARBA" id="ARBA00004026"/>
    </source>
</evidence>
<evidence type="ECO:0000259" key="9">
    <source>
        <dbReference type="Pfam" id="PF00940"/>
    </source>
</evidence>
<comment type="catalytic activity">
    <reaction evidence="8">
        <text>RNA(n) + a ribonucleoside 5'-triphosphate = RNA(n+1) + diphosphate</text>
        <dbReference type="Rhea" id="RHEA:21248"/>
        <dbReference type="Rhea" id="RHEA-COMP:14527"/>
        <dbReference type="Rhea" id="RHEA-COMP:17342"/>
        <dbReference type="ChEBI" id="CHEBI:33019"/>
        <dbReference type="ChEBI" id="CHEBI:61557"/>
        <dbReference type="ChEBI" id="CHEBI:140395"/>
        <dbReference type="EC" id="2.7.7.6"/>
    </reaction>
</comment>
<evidence type="ECO:0000256" key="8">
    <source>
        <dbReference type="ARBA" id="ARBA00048552"/>
    </source>
</evidence>
<dbReference type="PROSITE" id="PS00489">
    <property type="entry name" value="RNA_POL_PHAGE_2"/>
    <property type="match status" value="1"/>
</dbReference>
<dbReference type="InterPro" id="IPR043502">
    <property type="entry name" value="DNA/RNA_pol_sf"/>
</dbReference>
<geneLocation type="mitochondrion" evidence="10"/>
<dbReference type="PANTHER" id="PTHR10102:SF0">
    <property type="entry name" value="DNA-DIRECTED RNA POLYMERASE, MITOCHONDRIAL"/>
    <property type="match status" value="1"/>
</dbReference>
<evidence type="ECO:0000256" key="5">
    <source>
        <dbReference type="ARBA" id="ARBA00022679"/>
    </source>
</evidence>
<evidence type="ECO:0000256" key="3">
    <source>
        <dbReference type="ARBA" id="ARBA00012418"/>
    </source>
</evidence>
<name>A0A482EC45_9PEZI</name>
<proteinExistence type="inferred from homology"/>